<comment type="similarity">
    <text evidence="1">Belongs to the protease inhibitor I11 (ecotin) family.</text>
</comment>
<protein>
    <submittedName>
        <fullName evidence="3">Ecotin</fullName>
    </submittedName>
</protein>
<evidence type="ECO:0000313" key="4">
    <source>
        <dbReference type="Proteomes" id="UP000243887"/>
    </source>
</evidence>
<dbReference type="PANTHER" id="PTHR35890:SF3">
    <property type="entry name" value="ECOTIN"/>
    <property type="match status" value="1"/>
</dbReference>
<sequence length="162" mass="18430">MKKVLALAVLFMGTISGVMAQTITKVDVSIFPKPENGYKQVVIEVPHSDLDSSKKIEFKVGKWMEVDGCNYFNLMGTLEEKDLSGWGYTYYTFETKGEVTSTMMACPDSEKRNLFVTALPQLTRYNGKMPIVIYVPEGYDVTYSIYKTDGEEYKALEVRNRK</sequence>
<dbReference type="EMBL" id="FORU01000017">
    <property type="protein sequence ID" value="SFJ80498.1"/>
    <property type="molecule type" value="Genomic_DNA"/>
</dbReference>
<feature type="signal peptide" evidence="2">
    <location>
        <begin position="1"/>
        <end position="20"/>
    </location>
</feature>
<feature type="chain" id="PRO_5017357223" evidence="2">
    <location>
        <begin position="21"/>
        <end position="162"/>
    </location>
</feature>
<dbReference type="SUPFAM" id="SSF49772">
    <property type="entry name" value="Ecotin, trypsin inhibitor"/>
    <property type="match status" value="1"/>
</dbReference>
<dbReference type="Pfam" id="PF03974">
    <property type="entry name" value="Ecotin"/>
    <property type="match status" value="1"/>
</dbReference>
<dbReference type="GO" id="GO:0004867">
    <property type="term" value="F:serine-type endopeptidase inhibitor activity"/>
    <property type="evidence" value="ECO:0007669"/>
    <property type="project" value="InterPro"/>
</dbReference>
<reference evidence="4" key="1">
    <citation type="submission" date="2016-10" db="EMBL/GenBank/DDBJ databases">
        <authorList>
            <person name="Varghese N."/>
            <person name="Submissions S."/>
        </authorList>
    </citation>
    <scope>NUCLEOTIDE SEQUENCE [LARGE SCALE GENOMIC DNA]</scope>
    <source>
        <strain evidence="4">DSM 26542</strain>
    </source>
</reference>
<keyword evidence="2" id="KW-0732">Signal</keyword>
<accession>A0A1I3UAB0</accession>
<dbReference type="InterPro" id="IPR005658">
    <property type="entry name" value="Prot_inh_ecotin"/>
</dbReference>
<gene>
    <name evidence="3" type="ORF">SAMN04487893_11716</name>
</gene>
<evidence type="ECO:0000313" key="3">
    <source>
        <dbReference type="EMBL" id="SFJ80498.1"/>
    </source>
</evidence>
<evidence type="ECO:0000256" key="1">
    <source>
        <dbReference type="ARBA" id="ARBA00010558"/>
    </source>
</evidence>
<dbReference type="OrthoDB" id="997196at2"/>
<dbReference type="Gene3D" id="2.60.40.550">
    <property type="entry name" value="Ecotin"/>
    <property type="match status" value="1"/>
</dbReference>
<organism evidence="3 4">
    <name type="scientific">Myroides guanonis</name>
    <dbReference type="NCBI Taxonomy" id="1150112"/>
    <lineage>
        <taxon>Bacteria</taxon>
        <taxon>Pseudomonadati</taxon>
        <taxon>Bacteroidota</taxon>
        <taxon>Flavobacteriia</taxon>
        <taxon>Flavobacteriales</taxon>
        <taxon>Flavobacteriaceae</taxon>
        <taxon>Myroides</taxon>
    </lineage>
</organism>
<keyword evidence="4" id="KW-1185">Reference proteome</keyword>
<dbReference type="PANTHER" id="PTHR35890">
    <property type="match status" value="1"/>
</dbReference>
<evidence type="ECO:0000256" key="2">
    <source>
        <dbReference type="SAM" id="SignalP"/>
    </source>
</evidence>
<dbReference type="Proteomes" id="UP000243887">
    <property type="component" value="Unassembled WGS sequence"/>
</dbReference>
<dbReference type="AlphaFoldDB" id="A0A1I3UAB0"/>
<dbReference type="InterPro" id="IPR036198">
    <property type="entry name" value="Ecotin_sf"/>
</dbReference>
<dbReference type="STRING" id="1150112.SAMN04487893_11716"/>
<proteinExistence type="inferred from homology"/>
<name>A0A1I3UAB0_9FLAO</name>